<dbReference type="Proteomes" id="UP000277204">
    <property type="component" value="Unassembled WGS sequence"/>
</dbReference>
<evidence type="ECO:0000313" key="1">
    <source>
        <dbReference type="EMBL" id="VDO43616.1"/>
    </source>
</evidence>
<dbReference type="EMBL" id="UZAI01000027">
    <property type="protein sequence ID" value="VDO43616.1"/>
    <property type="molecule type" value="Genomic_DNA"/>
</dbReference>
<keyword evidence="2" id="KW-1185">Reference proteome</keyword>
<protein>
    <submittedName>
        <fullName evidence="1">Uncharacterized protein</fullName>
    </submittedName>
</protein>
<gene>
    <name evidence="1" type="ORF">SMRZ_LOCUS171</name>
</gene>
<accession>A0A183L8P6</accession>
<reference evidence="1 2" key="1">
    <citation type="submission" date="2018-11" db="EMBL/GenBank/DDBJ databases">
        <authorList>
            <consortium name="Pathogen Informatics"/>
        </authorList>
    </citation>
    <scope>NUCLEOTIDE SEQUENCE [LARGE SCALE GENOMIC DNA]</scope>
    <source>
        <strain evidence="1 2">Zambia</strain>
    </source>
</reference>
<sequence>MLICKFNCYCILTRCKWQIADTTSTISILHTLYFRFGRTFYRHRQTTNTSFFSNNSKLS</sequence>
<proteinExistence type="predicted"/>
<organism evidence="1 2">
    <name type="scientific">Schistosoma margrebowiei</name>
    <dbReference type="NCBI Taxonomy" id="48269"/>
    <lineage>
        <taxon>Eukaryota</taxon>
        <taxon>Metazoa</taxon>
        <taxon>Spiralia</taxon>
        <taxon>Lophotrochozoa</taxon>
        <taxon>Platyhelminthes</taxon>
        <taxon>Trematoda</taxon>
        <taxon>Digenea</taxon>
        <taxon>Strigeidida</taxon>
        <taxon>Schistosomatoidea</taxon>
        <taxon>Schistosomatidae</taxon>
        <taxon>Schistosoma</taxon>
    </lineage>
</organism>
<name>A0A183L8P6_9TREM</name>
<dbReference type="AlphaFoldDB" id="A0A183L8P6"/>
<evidence type="ECO:0000313" key="2">
    <source>
        <dbReference type="Proteomes" id="UP000277204"/>
    </source>
</evidence>